<gene>
    <name evidence="4" type="ORF">M0G41_01490</name>
</gene>
<evidence type="ECO:0000256" key="3">
    <source>
        <dbReference type="SAM" id="SignalP"/>
    </source>
</evidence>
<feature type="chain" id="PRO_5045131958" evidence="3">
    <location>
        <begin position="29"/>
        <end position="943"/>
    </location>
</feature>
<sequence length="943" mass="101351">MSKSTPRLRALSLALLLTIGAGASGAQAQTAIPAPGLQANGTITYDSQGVPTITAASDVDAAWLMGYAHARDRFFQMDQLRRVASGTLAELFGQAALSSDVQFRTFGLRRAAQKSWEASPAALRGPLRAYADGVNAWLAQNASTLPIEYGALELTRAQPWSPVDSLVIGKLLALQLSFDDDTGYTARLGAYQQAGAAAGFNGAALFFEDTHRSAPADDRASIPGFFSDQNKSVRIKSDPNAGIDAEQLALLQTHVARVEGHPILGPLLNRRENRAGSNWWMVSGEHTASGRPILANDPHLSMDTPTLFHEAHIVSNDPAFPQPMNTAGLVAPGTPLPILGCTSDFCWGLTTNSLDVTDWYFEQFILNTYGLPTHSITNGVAEPVLWVFQSYFVNRFDGVMDNAARDNSIGYTNGAVTVLVPRRNFGPMLVAPNAQGQGITVQYAGWGSTFELEAFRKINRATNLEEFRQAVLNFDVGSQNFGYVDKAGNIAYYVSAEAPIRQDLQANTVNGLPPFLVRNGSGGNEWLPRQTTHPGQALPYEVLAPSEMPQWVNPAQGYIANANNDPVGATFDNNPLNQQRAGGGIYYLAPGGSPFRMGRIDRELQDLIARGNITVQDMARLQANTELLDAELVLPHLLNAFDNRPACPVANDAKVAEAIGYLRDWDLSHPTGIQQGYDAGDNPFALAAPSETEIANSVAATLFTMFRSQAIRGTIDHTLGQVGLGSFRPGGTDAYTALIHHLKMFPSRQGRGASGLDFFTRVPSGVAANAPAATRRDCILLDSLKRGIDRLASNDFAPAFGNSTNLRDYRWGRLHRIVFDHPLGDPLSIPSDNGYPFTNLAPGLPGLARPGGFQAVDASSHDVRGDGLNSFMFGSGPIRRFIGEMTDTPTLLQVIPGGQDGKIGGPGYISQLPLWLVNGYKPLVIDPQASAASAVATLQFSPR</sequence>
<evidence type="ECO:0000313" key="4">
    <source>
        <dbReference type="EMBL" id="MCK7592337.1"/>
    </source>
</evidence>
<dbReference type="Gene3D" id="1.10.1400.10">
    <property type="match status" value="1"/>
</dbReference>
<evidence type="ECO:0000256" key="1">
    <source>
        <dbReference type="ARBA" id="ARBA00006586"/>
    </source>
</evidence>
<dbReference type="Gene3D" id="3.60.20.10">
    <property type="entry name" value="Glutamine Phosphoribosylpyrophosphate, subunit 1, domain 1"/>
    <property type="match status" value="3"/>
</dbReference>
<feature type="signal peptide" evidence="3">
    <location>
        <begin position="1"/>
        <end position="28"/>
    </location>
</feature>
<name>A0ABT0GDC3_9GAMM</name>
<comment type="caution">
    <text evidence="4">The sequence shown here is derived from an EMBL/GenBank/DDBJ whole genome shotgun (WGS) entry which is preliminary data.</text>
</comment>
<dbReference type="InterPro" id="IPR014395">
    <property type="entry name" value="Pen/GL7ACA/AHL_acylase"/>
</dbReference>
<keyword evidence="5" id="KW-1185">Reference proteome</keyword>
<dbReference type="InterPro" id="IPR043147">
    <property type="entry name" value="Penicillin_amidase_A-knob"/>
</dbReference>
<dbReference type="SUPFAM" id="SSF56235">
    <property type="entry name" value="N-terminal nucleophile aminohydrolases (Ntn hydrolases)"/>
    <property type="match status" value="1"/>
</dbReference>
<dbReference type="Pfam" id="PF01804">
    <property type="entry name" value="Penicil_amidase"/>
    <property type="match status" value="1"/>
</dbReference>
<accession>A0ABT0GDC3</accession>
<comment type="subunit">
    <text evidence="2">Heterodimer of an alpha subunit and a beta subunit processed from the same precursor.</text>
</comment>
<evidence type="ECO:0000256" key="2">
    <source>
        <dbReference type="ARBA" id="ARBA00038735"/>
    </source>
</evidence>
<dbReference type="Gene3D" id="1.10.439.10">
    <property type="entry name" value="Penicillin Amidohydrolase, domain 1"/>
    <property type="match status" value="1"/>
</dbReference>
<protein>
    <submittedName>
        <fullName evidence="4">Penicillin acylase family protein</fullName>
    </submittedName>
</protein>
<dbReference type="InterPro" id="IPR002692">
    <property type="entry name" value="S45"/>
</dbReference>
<reference evidence="4" key="1">
    <citation type="submission" date="2022-04" db="EMBL/GenBank/DDBJ databases">
        <title>Lysobacter sp. CAU 1642 isolated from sea sand.</title>
        <authorList>
            <person name="Kim W."/>
        </authorList>
    </citation>
    <scope>NUCLEOTIDE SEQUENCE</scope>
    <source>
        <strain evidence="4">CAU 1642</strain>
    </source>
</reference>
<proteinExistence type="inferred from homology"/>
<organism evidence="4 5">
    <name type="scientific">Pseudomarimonas salicorniae</name>
    <dbReference type="NCBI Taxonomy" id="2933270"/>
    <lineage>
        <taxon>Bacteria</taxon>
        <taxon>Pseudomonadati</taxon>
        <taxon>Pseudomonadota</taxon>
        <taxon>Gammaproteobacteria</taxon>
        <taxon>Lysobacterales</taxon>
        <taxon>Lysobacteraceae</taxon>
        <taxon>Pseudomarimonas</taxon>
    </lineage>
</organism>
<comment type="similarity">
    <text evidence="1">Belongs to the peptidase S45 family.</text>
</comment>
<dbReference type="PANTHER" id="PTHR34218:SF4">
    <property type="entry name" value="ACYL-HOMOSERINE LACTONE ACYLASE QUIP"/>
    <property type="match status" value="1"/>
</dbReference>
<dbReference type="RefSeq" id="WP_248204433.1">
    <property type="nucleotide sequence ID" value="NZ_JALNMH010000001.1"/>
</dbReference>
<dbReference type="EMBL" id="JALNMH010000001">
    <property type="protein sequence ID" value="MCK7592337.1"/>
    <property type="molecule type" value="Genomic_DNA"/>
</dbReference>
<keyword evidence="3" id="KW-0732">Signal</keyword>
<dbReference type="InterPro" id="IPR023343">
    <property type="entry name" value="Penicillin_amidase_dom1"/>
</dbReference>
<dbReference type="PANTHER" id="PTHR34218">
    <property type="entry name" value="PEPTIDASE S45 PENICILLIN AMIDASE"/>
    <property type="match status" value="1"/>
</dbReference>
<dbReference type="PIRSF" id="PIRSF001227">
    <property type="entry name" value="Pen_acylase"/>
    <property type="match status" value="1"/>
</dbReference>
<evidence type="ECO:0000313" key="5">
    <source>
        <dbReference type="Proteomes" id="UP001431449"/>
    </source>
</evidence>
<dbReference type="InterPro" id="IPR029055">
    <property type="entry name" value="Ntn_hydrolases_N"/>
</dbReference>
<dbReference type="Proteomes" id="UP001431449">
    <property type="component" value="Unassembled WGS sequence"/>
</dbReference>